<keyword evidence="3" id="KW-0597">Phosphoprotein</keyword>
<dbReference type="InterPro" id="IPR020845">
    <property type="entry name" value="AMP-binding_CS"/>
</dbReference>
<dbReference type="NCBIfam" id="TIGR01733">
    <property type="entry name" value="AA-adenyl-dom"/>
    <property type="match status" value="1"/>
</dbReference>
<dbReference type="Gene3D" id="1.10.1200.10">
    <property type="entry name" value="ACP-like"/>
    <property type="match status" value="1"/>
</dbReference>
<feature type="domain" description="Carrier" evidence="4">
    <location>
        <begin position="1029"/>
        <end position="1103"/>
    </location>
</feature>
<dbReference type="Pfam" id="PF00550">
    <property type="entry name" value="PP-binding"/>
    <property type="match status" value="1"/>
</dbReference>
<dbReference type="RefSeq" id="WP_211472217.1">
    <property type="nucleotide sequence ID" value="NZ_JAGSXH010000197.1"/>
</dbReference>
<dbReference type="CDD" id="cd19531">
    <property type="entry name" value="LCL_NRPS-like"/>
    <property type="match status" value="1"/>
</dbReference>
<proteinExistence type="predicted"/>
<feature type="non-terminal residue" evidence="5">
    <location>
        <position position="1951"/>
    </location>
</feature>
<keyword evidence="2" id="KW-0596">Phosphopantetheine</keyword>
<dbReference type="PROSITE" id="PS00012">
    <property type="entry name" value="PHOSPHOPANTETHEINE"/>
    <property type="match status" value="1"/>
</dbReference>
<dbReference type="Proteomes" id="UP000677913">
    <property type="component" value="Unassembled WGS sequence"/>
</dbReference>
<dbReference type="InterPro" id="IPR020806">
    <property type="entry name" value="PKS_PP-bd"/>
</dbReference>
<dbReference type="GO" id="GO:0005737">
    <property type="term" value="C:cytoplasm"/>
    <property type="evidence" value="ECO:0007669"/>
    <property type="project" value="TreeGrafter"/>
</dbReference>
<gene>
    <name evidence="5" type="ORF">KGA66_27420</name>
</gene>
<dbReference type="PANTHER" id="PTHR45527">
    <property type="entry name" value="NONRIBOSOMAL PEPTIDE SYNTHETASE"/>
    <property type="match status" value="1"/>
</dbReference>
<organism evidence="5 6">
    <name type="scientific">Actinocrinis puniceicyclus</name>
    <dbReference type="NCBI Taxonomy" id="977794"/>
    <lineage>
        <taxon>Bacteria</taxon>
        <taxon>Bacillati</taxon>
        <taxon>Actinomycetota</taxon>
        <taxon>Actinomycetes</taxon>
        <taxon>Catenulisporales</taxon>
        <taxon>Actinospicaceae</taxon>
        <taxon>Actinocrinis</taxon>
    </lineage>
</organism>
<dbReference type="InterPro" id="IPR036736">
    <property type="entry name" value="ACP-like_sf"/>
</dbReference>
<dbReference type="GO" id="GO:0003824">
    <property type="term" value="F:catalytic activity"/>
    <property type="evidence" value="ECO:0007669"/>
    <property type="project" value="InterPro"/>
</dbReference>
<dbReference type="SUPFAM" id="SSF47336">
    <property type="entry name" value="ACP-like"/>
    <property type="match status" value="1"/>
</dbReference>
<dbReference type="GO" id="GO:0008610">
    <property type="term" value="P:lipid biosynthetic process"/>
    <property type="evidence" value="ECO:0007669"/>
    <property type="project" value="UniProtKB-ARBA"/>
</dbReference>
<dbReference type="Gene3D" id="3.40.50.12780">
    <property type="entry name" value="N-terminal domain of ligase-like"/>
    <property type="match status" value="1"/>
</dbReference>
<dbReference type="InterPro" id="IPR025110">
    <property type="entry name" value="AMP-bd_C"/>
</dbReference>
<dbReference type="Pfam" id="PF00501">
    <property type="entry name" value="AMP-binding"/>
    <property type="match status" value="2"/>
</dbReference>
<dbReference type="Pfam" id="PF13193">
    <property type="entry name" value="AMP-binding_C"/>
    <property type="match status" value="1"/>
</dbReference>
<dbReference type="EMBL" id="JAGSXH010000197">
    <property type="protein sequence ID" value="MBS2966797.1"/>
    <property type="molecule type" value="Genomic_DNA"/>
</dbReference>
<dbReference type="PROSITE" id="PS50075">
    <property type="entry name" value="CARRIER"/>
    <property type="match status" value="1"/>
</dbReference>
<evidence type="ECO:0000313" key="5">
    <source>
        <dbReference type="EMBL" id="MBS2966797.1"/>
    </source>
</evidence>
<protein>
    <submittedName>
        <fullName evidence="5">Amino acid adenylation domain-containing protein</fullName>
    </submittedName>
</protein>
<dbReference type="CDD" id="cd17643">
    <property type="entry name" value="A_NRPS_Cytc1-like"/>
    <property type="match status" value="1"/>
</dbReference>
<evidence type="ECO:0000256" key="1">
    <source>
        <dbReference type="ARBA" id="ARBA00001957"/>
    </source>
</evidence>
<dbReference type="Gene3D" id="3.30.300.30">
    <property type="match status" value="1"/>
</dbReference>
<reference evidence="5" key="1">
    <citation type="submission" date="2021-04" db="EMBL/GenBank/DDBJ databases">
        <title>Genome based classification of Actinospica acidithermotolerans sp. nov., an actinobacterium isolated from an Indonesian hot spring.</title>
        <authorList>
            <person name="Kusuma A.B."/>
            <person name="Putra K.E."/>
            <person name="Nafisah S."/>
            <person name="Loh J."/>
            <person name="Nouioui I."/>
            <person name="Goodfellow M."/>
        </authorList>
    </citation>
    <scope>NUCLEOTIDE SEQUENCE</scope>
    <source>
        <strain evidence="5">DSM 45618</strain>
    </source>
</reference>
<dbReference type="Pfam" id="PF00668">
    <property type="entry name" value="Condensation"/>
    <property type="match status" value="2"/>
</dbReference>
<dbReference type="SUPFAM" id="SSF52777">
    <property type="entry name" value="CoA-dependent acyltransferases"/>
    <property type="match status" value="4"/>
</dbReference>
<dbReference type="InterPro" id="IPR010071">
    <property type="entry name" value="AA_adenyl_dom"/>
</dbReference>
<dbReference type="Gene3D" id="3.30.559.30">
    <property type="entry name" value="Nonribosomal peptide synthetase, condensation domain"/>
    <property type="match status" value="2"/>
</dbReference>
<evidence type="ECO:0000256" key="3">
    <source>
        <dbReference type="ARBA" id="ARBA00022553"/>
    </source>
</evidence>
<sequence length="1951" mass="213445">MNDRRPLAAPDADEEELISRLLAEEGIADAPGAPASINAVPITAVSCADTSTAAVSFGQERLWFLDRWQPGTALYNVPLAVRLTGTVDGERLRRSVQCVVDRHAALRTALTTVDAGPRPVESAPGTPVPWTVTEPVDTFDSALEVARAGVAESFDLAIAPLVRGGLVRYAAGEALLWLSIHHVAFDGWSSEIFFEELTAAYRAGGTLDLPPLPVRYADYAAWQRETHSPQALREDLDWWRTELSGLPPLLQLPADRGRPAVQSHVGSTLHTELDPDTAAAVRAFARARSATVFDVLAAGFCALVGRWSGRTDVAVATPTAGRGAIETEGLIGFFVNTLVLRADLSQDPTFTELLGRVRGSSAQAQSHAQVPFEAIVDALVPERELSWNPLVQVQFALHRQARADWALDEGATARLTALDTGTAKFDVTLLVLDAGADGMRVELEYATDLFDTATMRRFLTQWTTLLSRLLADPDRPLSRVSSLDEQERAQLAAWSTAEREYEVTSTLDALVARQAAAHPDEVAVTDGDNSLTYRELLERADAVAAGLRAAGVGRRSMVGLACRRCADLVVGMLGILRAGGTYVPLDPDYPPERLSFMVRDSGLRVIVTQPGVRLPDDIANRPDQPIETVVIGAARHGRTPEPLGEEDPAVTAGRVDDIAYLIYTSGSTGTPKAVMVSHRNAVRLFASTDHWFGFGPGDAFSLFHSASFDVSVFEIWGALTTGARLVVVRYWESREPEAFYDLVARERVTVLSQTPGAFRQFAAVDEERREDLALRLVLFAGEALDPASVQRWWERHPEDRPEMINLYGITETTVHVTYCKLTRELLAARRSPVGRQFPDLSAHVLDASGQPAPIGVTGELYVGGAGVAHGYWNHPELTAQRFVPDPYSRRPGARLYRSGDLACRRPDGTLEYQGRLDHQVKIRGFRIEPAEIEAALMDHPGLEACLVLAHGGAEADKRLVAYLVPKQGADPLSVEGVHEFLAPRLPSHMIPSVVLFLDAFPLTANGKVDRRRLPDPDEDRPKLTRAYLAPRTPTEQALAEVWAQVLGLARVGVEDNFFHLGGDSIRSVQVLGLARKRGIEFPLQRLFQLGTVAALAAEVTSAAVVQRDREPFALVRAEDRGRMPADVVDAYPMASLQAGMVFHMESDHDQRLYQNLDSYHIRAPFDERCFRRAVQQVVDRHEILRTSFHLSEYSEMLQLVHATASLPIEVADVRGLNEQEQERAVAETVERERTRALDLSSPPLWRFFIHWRSAESFQWTLVEHHALLDGWSLHGTIAEILRQYMRLLKDPDSPPPAKPASTYRDFVVTEQAALRSAEDRDYWTGKLRDVTRLRLPRWPKGAPVEPLDEQPEPGLLEWALPPGYSDFYGWLETKIPDELCRDLGRVAADLGVPLKSVLLAAHARVVSFLAGTPDVVTGMAFNGRLEEVDGTESRGLFLNSLPVAIRVEGGATWAQLIRAAFAEESASLPHRRFPMAEIQRLVGGGSLYETHFVYNHFHVLRDVFDTEDVRILDPKINSFTTMRVEPTNYPFVCGFLRDPKADGLLMGLDFHLSQFSHEQIRRIRGYYLAALRSVAADPHRPAAHAALTSPGERAQIARWNETTRPSPVNCTIDDLVAWHASARPDAVAVVDGEVKLSYERLLGRADALAARLRDAGVGRGSIVGLACHRSADLVVGMLGILRAGGAYAPLDPDYPADRLAFMVADTGVRVVVGHRDLISTLPLDGVAAVAVEDVPRYGAPPGPDQRTGEDAATLIYTSGSTGRPKGAVLPHRGVIRLLRGTDYTELSPESVVGQISNASFDPLLFEVWGPLLNGGRVVVVPTAVALSPARLVRLLREEEVTAVAIVTALFNSTVQEIPDAFATLKQVYIGGERINLGNIGRALPHGGVRLHNIYGPTEVTSISTCNPLDQVPQSNGEIGRLIANTWAYVVDGEGALVPVGVPGELWLGGPG</sequence>
<dbReference type="InterPro" id="IPR001242">
    <property type="entry name" value="Condensation_dom"/>
</dbReference>
<dbReference type="InterPro" id="IPR006162">
    <property type="entry name" value="Ppantetheine_attach_site"/>
</dbReference>
<dbReference type="SMART" id="SM00823">
    <property type="entry name" value="PKS_PP"/>
    <property type="match status" value="1"/>
</dbReference>
<evidence type="ECO:0000313" key="6">
    <source>
        <dbReference type="Proteomes" id="UP000677913"/>
    </source>
</evidence>
<dbReference type="InterPro" id="IPR000873">
    <property type="entry name" value="AMP-dep_synth/lig_dom"/>
</dbReference>
<dbReference type="FunFam" id="2.30.38.10:FF:000001">
    <property type="entry name" value="Non-ribosomal peptide synthetase PvdI"/>
    <property type="match status" value="1"/>
</dbReference>
<evidence type="ECO:0000259" key="4">
    <source>
        <dbReference type="PROSITE" id="PS50075"/>
    </source>
</evidence>
<dbReference type="Gene3D" id="2.30.38.10">
    <property type="entry name" value="Luciferase, Domain 3"/>
    <property type="match status" value="1"/>
</dbReference>
<comment type="cofactor">
    <cofactor evidence="1">
        <name>pantetheine 4'-phosphate</name>
        <dbReference type="ChEBI" id="CHEBI:47942"/>
    </cofactor>
</comment>
<keyword evidence="6" id="KW-1185">Reference proteome</keyword>
<dbReference type="InterPro" id="IPR045851">
    <property type="entry name" value="AMP-bd_C_sf"/>
</dbReference>
<evidence type="ECO:0000256" key="2">
    <source>
        <dbReference type="ARBA" id="ARBA00022450"/>
    </source>
</evidence>
<dbReference type="Gene3D" id="3.30.559.10">
    <property type="entry name" value="Chloramphenicol acetyltransferase-like domain"/>
    <property type="match status" value="2"/>
</dbReference>
<dbReference type="GO" id="GO:0043041">
    <property type="term" value="P:amino acid activation for nonribosomal peptide biosynthetic process"/>
    <property type="evidence" value="ECO:0007669"/>
    <property type="project" value="TreeGrafter"/>
</dbReference>
<comment type="caution">
    <text evidence="5">The sequence shown here is derived from an EMBL/GenBank/DDBJ whole genome shotgun (WGS) entry which is preliminary data.</text>
</comment>
<dbReference type="FunFam" id="3.40.50.980:FF:000002">
    <property type="entry name" value="Enterobactin synthetase component F"/>
    <property type="match status" value="1"/>
</dbReference>
<dbReference type="FunFam" id="3.40.50.12780:FF:000012">
    <property type="entry name" value="Non-ribosomal peptide synthetase"/>
    <property type="match status" value="1"/>
</dbReference>
<dbReference type="Gene3D" id="3.40.50.980">
    <property type="match status" value="2"/>
</dbReference>
<dbReference type="InterPro" id="IPR023213">
    <property type="entry name" value="CAT-like_dom_sf"/>
</dbReference>
<dbReference type="PANTHER" id="PTHR45527:SF1">
    <property type="entry name" value="FATTY ACID SYNTHASE"/>
    <property type="match status" value="1"/>
</dbReference>
<dbReference type="GO" id="GO:0044550">
    <property type="term" value="P:secondary metabolite biosynthetic process"/>
    <property type="evidence" value="ECO:0007669"/>
    <property type="project" value="TreeGrafter"/>
</dbReference>
<dbReference type="GO" id="GO:0031177">
    <property type="term" value="F:phosphopantetheine binding"/>
    <property type="evidence" value="ECO:0007669"/>
    <property type="project" value="InterPro"/>
</dbReference>
<dbReference type="SUPFAM" id="SSF56801">
    <property type="entry name" value="Acetyl-CoA synthetase-like"/>
    <property type="match status" value="2"/>
</dbReference>
<name>A0A8J7WVT1_9ACTN</name>
<accession>A0A8J7WVT1</accession>
<dbReference type="InterPro" id="IPR009081">
    <property type="entry name" value="PP-bd_ACP"/>
</dbReference>
<dbReference type="FunFam" id="1.10.1200.10:FF:000005">
    <property type="entry name" value="Nonribosomal peptide synthetase 1"/>
    <property type="match status" value="1"/>
</dbReference>
<dbReference type="PROSITE" id="PS00455">
    <property type="entry name" value="AMP_BINDING"/>
    <property type="match status" value="2"/>
</dbReference>
<dbReference type="InterPro" id="IPR042099">
    <property type="entry name" value="ANL_N_sf"/>
</dbReference>
<dbReference type="FunFam" id="3.40.50.980:FF:000001">
    <property type="entry name" value="Non-ribosomal peptide synthetase"/>
    <property type="match status" value="1"/>
</dbReference>